<reference evidence="1" key="1">
    <citation type="submission" date="2020-05" db="UniProtKB">
        <authorList>
            <consortium name="EnsemblMetazoa"/>
        </authorList>
    </citation>
    <scope>IDENTIFICATION</scope>
    <source>
        <strain evidence="1">Jacobina</strain>
    </source>
</reference>
<dbReference type="EMBL" id="AJWK01026495">
    <property type="status" value="NOT_ANNOTATED_CDS"/>
    <property type="molecule type" value="Genomic_DNA"/>
</dbReference>
<organism evidence="1 2">
    <name type="scientific">Lutzomyia longipalpis</name>
    <name type="common">Sand fly</name>
    <dbReference type="NCBI Taxonomy" id="7200"/>
    <lineage>
        <taxon>Eukaryota</taxon>
        <taxon>Metazoa</taxon>
        <taxon>Ecdysozoa</taxon>
        <taxon>Arthropoda</taxon>
        <taxon>Hexapoda</taxon>
        <taxon>Insecta</taxon>
        <taxon>Pterygota</taxon>
        <taxon>Neoptera</taxon>
        <taxon>Endopterygota</taxon>
        <taxon>Diptera</taxon>
        <taxon>Nematocera</taxon>
        <taxon>Psychodoidea</taxon>
        <taxon>Psychodidae</taxon>
        <taxon>Lutzomyia</taxon>
        <taxon>Lutzomyia</taxon>
    </lineage>
</organism>
<dbReference type="SUPFAM" id="SSF48371">
    <property type="entry name" value="ARM repeat"/>
    <property type="match status" value="1"/>
</dbReference>
<dbReference type="EnsemblMetazoa" id="LLOJ007918-RA">
    <property type="protein sequence ID" value="LLOJ007918-PA"/>
    <property type="gene ID" value="LLOJ007918"/>
</dbReference>
<evidence type="ECO:0000313" key="1">
    <source>
        <dbReference type="EnsemblMetazoa" id="LLOJ007918-PA"/>
    </source>
</evidence>
<evidence type="ECO:0000313" key="2">
    <source>
        <dbReference type="Proteomes" id="UP000092461"/>
    </source>
</evidence>
<accession>A0A1B0CSR9</accession>
<sequence>MGKGKHKKVLRSEKAKVKLKGAKLPKGQNITKTDFKVKKILIREQLKEAGDSQVLQKTVGQLCLDIDKEVRRESFRCLQALFGAIDVALVEPFFDMLSSYLRYFSEAKKATFYVEQMVPLLVETWLEIRPQNTGKAQGVLGQEAANTFSLILGIFHELWAMVVRCDEQNQSQEMQNWLRKTHSRDFCQTFMIGFPFSFTDKSHSAQEENLRLCHLFCCLCATPTEQMHEIIDYTSASLTRTHSAQSWGCLLKVLRIIVVQNGKSSPAQARKLCEKLLNLHTKLPPPACQLRGRILLLICHAITTGGVLDKDSLLPWFQRMRHTLCHEEKLPEELVDALGRLYTISREFVLYLGQELPSILINISRMEITESTNALQSKRKLLNFLFWLPGKLLRKNWISWWMRISGSTFRDSIAVRNLRQLFLILFNFIGLNEKFEK</sequence>
<name>A0A1B0CSR9_LUTLO</name>
<dbReference type="Proteomes" id="UP000092461">
    <property type="component" value="Unassembled WGS sequence"/>
</dbReference>
<dbReference type="VEuPathDB" id="VectorBase:LLONM1_000112"/>
<dbReference type="EMBL" id="AJWK01026496">
    <property type="status" value="NOT_ANNOTATED_CDS"/>
    <property type="molecule type" value="Genomic_DNA"/>
</dbReference>
<dbReference type="VEuPathDB" id="VectorBase:LLOJ007918"/>
<evidence type="ECO:0008006" key="3">
    <source>
        <dbReference type="Google" id="ProtNLM"/>
    </source>
</evidence>
<protein>
    <recommendedName>
        <fullName evidence="3">Pre-rRNA-processing protein Ipi1 N-terminal domain-containing protein</fullName>
    </recommendedName>
</protein>
<proteinExistence type="predicted"/>
<dbReference type="InterPro" id="IPR016024">
    <property type="entry name" value="ARM-type_fold"/>
</dbReference>
<dbReference type="AlphaFoldDB" id="A0A1B0CSR9"/>
<keyword evidence="2" id="KW-1185">Reference proteome</keyword>